<dbReference type="OrthoDB" id="8442777at2"/>
<reference evidence="5 6" key="1">
    <citation type="submission" date="2018-05" db="EMBL/GenBank/DDBJ databases">
        <title>Vibrio limimaris sp. nov., isolated from marine sediment.</title>
        <authorList>
            <person name="Li C.-M."/>
        </authorList>
    </citation>
    <scope>NUCLEOTIDE SEQUENCE [LARGE SCALE GENOMIC DNA]</scope>
    <source>
        <strain evidence="5 6">E4404</strain>
    </source>
</reference>
<dbReference type="PANTHER" id="PTHR38764">
    <property type="entry name" value="ACYL CARRIER PROTEIN PHOSPHODIESTERASE"/>
    <property type="match status" value="1"/>
</dbReference>
<name>A0A2U3B581_9VIBR</name>
<keyword evidence="6" id="KW-1185">Reference proteome</keyword>
<dbReference type="Pfam" id="PF04336">
    <property type="entry name" value="ACP_PD"/>
    <property type="match status" value="1"/>
</dbReference>
<comment type="caution">
    <text evidence="5">The sequence shown here is derived from an EMBL/GenBank/DDBJ whole genome shotgun (WGS) entry which is preliminary data.</text>
</comment>
<dbReference type="InterPro" id="IPR007431">
    <property type="entry name" value="ACP_PD"/>
</dbReference>
<keyword evidence="4" id="KW-0275">Fatty acid biosynthesis</keyword>
<dbReference type="EMBL" id="QFWT01000013">
    <property type="protein sequence ID" value="PWI31958.1"/>
    <property type="molecule type" value="Genomic_DNA"/>
</dbReference>
<keyword evidence="4" id="KW-0276">Fatty acid metabolism</keyword>
<evidence type="ECO:0000256" key="2">
    <source>
        <dbReference type="ARBA" id="ARBA00022801"/>
    </source>
</evidence>
<keyword evidence="2" id="KW-0378">Hydrolase</keyword>
<dbReference type="Proteomes" id="UP000245362">
    <property type="component" value="Unassembled WGS sequence"/>
</dbReference>
<dbReference type="PANTHER" id="PTHR38764:SF1">
    <property type="entry name" value="ACYL CARRIER PROTEIN PHOSPHODIESTERASE"/>
    <property type="match status" value="1"/>
</dbReference>
<sequence>MNFLAHIHIAVNCGSDISGNLLGDFAKGDPSGRYPDDIVQGIKLHRFVDGYTDAHPCMKNAKCLFPQHLRRFAPIALDMFWDHCLASRWSQFSSQGTLSDFVTSAECNVRERYAQTEKNVNYPESYVRVTERMWQYNWLESYARLEVIELALERMSQRSRRMAKLAECFTYIQQNYDELMDLFGQLYPDVLEASEEFFHQMKIK</sequence>
<keyword evidence="3" id="KW-0443">Lipid metabolism</keyword>
<dbReference type="GO" id="GO:0006633">
    <property type="term" value="P:fatty acid biosynthetic process"/>
    <property type="evidence" value="ECO:0007669"/>
    <property type="project" value="UniProtKB-KW"/>
</dbReference>
<protein>
    <submittedName>
        <fullName evidence="5">ACP phosphodiesterase</fullName>
    </submittedName>
</protein>
<evidence type="ECO:0000256" key="1">
    <source>
        <dbReference type="ARBA" id="ARBA00022516"/>
    </source>
</evidence>
<evidence type="ECO:0000313" key="6">
    <source>
        <dbReference type="Proteomes" id="UP000245362"/>
    </source>
</evidence>
<dbReference type="GO" id="GO:0008770">
    <property type="term" value="F:[acyl-carrier-protein] phosphodiesterase activity"/>
    <property type="evidence" value="ECO:0007669"/>
    <property type="project" value="InterPro"/>
</dbReference>
<evidence type="ECO:0000313" key="5">
    <source>
        <dbReference type="EMBL" id="PWI31958.1"/>
    </source>
</evidence>
<dbReference type="AlphaFoldDB" id="A0A2U3B581"/>
<evidence type="ECO:0000256" key="3">
    <source>
        <dbReference type="ARBA" id="ARBA00023098"/>
    </source>
</evidence>
<keyword evidence="1" id="KW-0444">Lipid biosynthesis</keyword>
<dbReference type="PIRSF" id="PIRSF011489">
    <property type="entry name" value="DUF479"/>
    <property type="match status" value="1"/>
</dbReference>
<proteinExistence type="predicted"/>
<accession>A0A2U3B581</accession>
<organism evidence="5 6">
    <name type="scientific">Vibrio albus</name>
    <dbReference type="NCBI Taxonomy" id="2200953"/>
    <lineage>
        <taxon>Bacteria</taxon>
        <taxon>Pseudomonadati</taxon>
        <taxon>Pseudomonadota</taxon>
        <taxon>Gammaproteobacteria</taxon>
        <taxon>Vibrionales</taxon>
        <taxon>Vibrionaceae</taxon>
        <taxon>Vibrio</taxon>
    </lineage>
</organism>
<dbReference type="RefSeq" id="WP_109321117.1">
    <property type="nucleotide sequence ID" value="NZ_QFWT01000013.1"/>
</dbReference>
<gene>
    <name evidence="5" type="ORF">DI392_18205</name>
</gene>
<evidence type="ECO:0000256" key="4">
    <source>
        <dbReference type="ARBA" id="ARBA00023160"/>
    </source>
</evidence>